<dbReference type="GeneTree" id="ENSGT00530000068760"/>
<protein>
    <submittedName>
        <fullName evidence="2">Uncharacterized protein</fullName>
    </submittedName>
</protein>
<dbReference type="Pfam" id="PF15254">
    <property type="entry name" value="CCDC14"/>
    <property type="match status" value="1"/>
</dbReference>
<name>A0A3P8SHZ0_AMPPE</name>
<reference evidence="2" key="2">
    <citation type="submission" date="2025-08" db="UniProtKB">
        <authorList>
            <consortium name="Ensembl"/>
        </authorList>
    </citation>
    <scope>IDENTIFICATION</scope>
</reference>
<dbReference type="InterPro" id="IPR029343">
    <property type="entry name" value="CCDC14"/>
</dbReference>
<reference evidence="2 3" key="1">
    <citation type="submission" date="2018-03" db="EMBL/GenBank/DDBJ databases">
        <title>Finding Nemo's genes: A chromosome-scale reference assembly of the genome of the orange clownfish Amphiprion percula.</title>
        <authorList>
            <person name="Lehmann R."/>
        </authorList>
    </citation>
    <scope>NUCLEOTIDE SEQUENCE</scope>
</reference>
<dbReference type="PANTHER" id="PTHR22367:SF2">
    <property type="entry name" value="COILED-COIL DOMAIN-CONTAINING PROTEIN 14"/>
    <property type="match status" value="1"/>
</dbReference>
<reference evidence="2" key="3">
    <citation type="submission" date="2025-09" db="UniProtKB">
        <authorList>
            <consortium name="Ensembl"/>
        </authorList>
    </citation>
    <scope>IDENTIFICATION</scope>
</reference>
<feature type="compositionally biased region" description="Polar residues" evidence="1">
    <location>
        <begin position="1"/>
        <end position="10"/>
    </location>
</feature>
<accession>A0A3P8SHZ0</accession>
<dbReference type="GO" id="GO:0034451">
    <property type="term" value="C:centriolar satellite"/>
    <property type="evidence" value="ECO:0007669"/>
    <property type="project" value="TreeGrafter"/>
</dbReference>
<feature type="region of interest" description="Disordered" evidence="1">
    <location>
        <begin position="1"/>
        <end position="128"/>
    </location>
</feature>
<evidence type="ECO:0000313" key="3">
    <source>
        <dbReference type="Proteomes" id="UP000265080"/>
    </source>
</evidence>
<dbReference type="Proteomes" id="UP000265080">
    <property type="component" value="Chromosome 24"/>
</dbReference>
<proteinExistence type="predicted"/>
<dbReference type="PANTHER" id="PTHR22367">
    <property type="entry name" value="COILED-COIL DOMAIN-CONTAINING PROTEIN 14"/>
    <property type="match status" value="1"/>
</dbReference>
<dbReference type="OMA" id="ETCRPET"/>
<feature type="compositionally biased region" description="Polar residues" evidence="1">
    <location>
        <begin position="38"/>
        <end position="50"/>
    </location>
</feature>
<keyword evidence="3" id="KW-1185">Reference proteome</keyword>
<dbReference type="STRING" id="161767.ENSAPEP00000012148"/>
<feature type="compositionally biased region" description="Low complexity" evidence="1">
    <location>
        <begin position="68"/>
        <end position="88"/>
    </location>
</feature>
<dbReference type="AlphaFoldDB" id="A0A3P8SHZ0"/>
<sequence>SSQRGPGTTPRTHRSTPPAAHSGVKLHPPKKHPHKLLQSFTPPSHLQTLQHRSHSVLPPRTSIPPPRTSSSPPRTSSSPPRTSSSPPRTSSPPPRTSILLAVHQSSSPPELLPSHQAGAPQTEAGGGEEFVPVRDVNMKNPAVRHPNICVETSHLQLETQDQPPQSPAVRLNSPLDLSRGSEHLESGRRQMFTSMVSQSDGESVLSDCSIKSGWTFDTRDEEAFRDGLAALDASISNLQKTIQLDMRR</sequence>
<organism evidence="2 3">
    <name type="scientific">Amphiprion percula</name>
    <name type="common">Orange clownfish</name>
    <name type="synonym">Lutjanus percula</name>
    <dbReference type="NCBI Taxonomy" id="161767"/>
    <lineage>
        <taxon>Eukaryota</taxon>
        <taxon>Metazoa</taxon>
        <taxon>Chordata</taxon>
        <taxon>Craniata</taxon>
        <taxon>Vertebrata</taxon>
        <taxon>Euteleostomi</taxon>
        <taxon>Actinopterygii</taxon>
        <taxon>Neopterygii</taxon>
        <taxon>Teleostei</taxon>
        <taxon>Neoteleostei</taxon>
        <taxon>Acanthomorphata</taxon>
        <taxon>Ovalentaria</taxon>
        <taxon>Pomacentridae</taxon>
        <taxon>Amphiprion</taxon>
    </lineage>
</organism>
<dbReference type="GO" id="GO:0071539">
    <property type="term" value="P:protein localization to centrosome"/>
    <property type="evidence" value="ECO:0007669"/>
    <property type="project" value="TreeGrafter"/>
</dbReference>
<dbReference type="Ensembl" id="ENSAPET00000012476.1">
    <property type="protein sequence ID" value="ENSAPEP00000012148.1"/>
    <property type="gene ID" value="ENSAPEG00000008675.1"/>
</dbReference>
<evidence type="ECO:0000313" key="2">
    <source>
        <dbReference type="Ensembl" id="ENSAPEP00000012148.1"/>
    </source>
</evidence>
<evidence type="ECO:0000256" key="1">
    <source>
        <dbReference type="SAM" id="MobiDB-lite"/>
    </source>
</evidence>